<reference evidence="3 4" key="1">
    <citation type="submission" date="2014-04" db="EMBL/GenBank/DDBJ databases">
        <title>Evolutionary Origins and Diversification of the Mycorrhizal Mutualists.</title>
        <authorList>
            <consortium name="DOE Joint Genome Institute"/>
            <consortium name="Mycorrhizal Genomics Consortium"/>
            <person name="Kohler A."/>
            <person name="Kuo A."/>
            <person name="Nagy L.G."/>
            <person name="Floudas D."/>
            <person name="Copeland A."/>
            <person name="Barry K.W."/>
            <person name="Cichocki N."/>
            <person name="Veneault-Fourrey C."/>
            <person name="LaButti K."/>
            <person name="Lindquist E.A."/>
            <person name="Lipzen A."/>
            <person name="Lundell T."/>
            <person name="Morin E."/>
            <person name="Murat C."/>
            <person name="Riley R."/>
            <person name="Ohm R."/>
            <person name="Sun H."/>
            <person name="Tunlid A."/>
            <person name="Henrissat B."/>
            <person name="Grigoriev I.V."/>
            <person name="Hibbett D.S."/>
            <person name="Martin F."/>
        </authorList>
    </citation>
    <scope>NUCLEOTIDE SEQUENCE [LARGE SCALE GENOMIC DNA]</scope>
    <source>
        <strain evidence="3 4">Koide BX008</strain>
    </source>
</reference>
<keyword evidence="1" id="KW-0812">Transmembrane</keyword>
<dbReference type="EMBL" id="KN818239">
    <property type="protein sequence ID" value="KIL65866.1"/>
    <property type="molecule type" value="Genomic_DNA"/>
</dbReference>
<dbReference type="Pfam" id="PF00650">
    <property type="entry name" value="CRAL_TRIO"/>
    <property type="match status" value="1"/>
</dbReference>
<sequence length="370" mass="42710">MTIREHLRLNHETLLEQYHVNAENVSNLQATLLRDLLPSLEDELELDPETTDWTKEWLYDTFTLFRILRRNNYTRSFALEDTRKNVVWRLNNFQHLVEFSSTDFLRCLPCNVLDPFDRPIIIVKLVAFNQTSDAIKLSILQAFEILRINLKRLNDKSAGNPALQYVVLLDLEGLFLQKLNMELVIWTLREVIPHYPGMLAGAFVLNYSWTHSGLWTFVKRLLPASALSRLFFPTQQELVEYFTPSALLKEYGGTLPFLAQSEDPCSFLNPLMRLTIATPPHIQPETGVKTPKRDLSATSLLNPFFGYPASQASGVTILPHGRRRKRDLARTLALLFWTRWQRHITLAVVIAIVVLAVKIRGIHSYIGKFR</sequence>
<protein>
    <recommendedName>
        <fullName evidence="2">CRAL-TRIO domain-containing protein</fullName>
    </recommendedName>
</protein>
<dbReference type="PANTHER" id="PTHR46590:SF4">
    <property type="entry name" value="CRAL-TRIO DOMAIN-CONTAINING PROTEIN"/>
    <property type="match status" value="1"/>
</dbReference>
<proteinExistence type="predicted"/>
<evidence type="ECO:0000259" key="2">
    <source>
        <dbReference type="PROSITE" id="PS50191"/>
    </source>
</evidence>
<dbReference type="Proteomes" id="UP000054549">
    <property type="component" value="Unassembled WGS sequence"/>
</dbReference>
<evidence type="ECO:0000313" key="4">
    <source>
        <dbReference type="Proteomes" id="UP000054549"/>
    </source>
</evidence>
<keyword evidence="4" id="KW-1185">Reference proteome</keyword>
<dbReference type="InParanoid" id="A0A0C2X974"/>
<feature type="domain" description="CRAL-TRIO" evidence="2">
    <location>
        <begin position="114"/>
        <end position="259"/>
    </location>
</feature>
<dbReference type="InterPro" id="IPR001251">
    <property type="entry name" value="CRAL-TRIO_dom"/>
</dbReference>
<dbReference type="HOGENOM" id="CLU_037648_0_0_1"/>
<keyword evidence="1" id="KW-1133">Transmembrane helix</keyword>
<dbReference type="InterPro" id="IPR036865">
    <property type="entry name" value="CRAL-TRIO_dom_sf"/>
</dbReference>
<keyword evidence="1" id="KW-0472">Membrane</keyword>
<dbReference type="InterPro" id="IPR052432">
    <property type="entry name" value="PITP/CRAL-TRIO"/>
</dbReference>
<evidence type="ECO:0000313" key="3">
    <source>
        <dbReference type="EMBL" id="KIL65866.1"/>
    </source>
</evidence>
<accession>A0A0C2X974</accession>
<dbReference type="Gene3D" id="3.40.525.10">
    <property type="entry name" value="CRAL-TRIO lipid binding domain"/>
    <property type="match status" value="1"/>
</dbReference>
<dbReference type="SUPFAM" id="SSF52087">
    <property type="entry name" value="CRAL/TRIO domain"/>
    <property type="match status" value="1"/>
</dbReference>
<organism evidence="3 4">
    <name type="scientific">Amanita muscaria (strain Koide BX008)</name>
    <dbReference type="NCBI Taxonomy" id="946122"/>
    <lineage>
        <taxon>Eukaryota</taxon>
        <taxon>Fungi</taxon>
        <taxon>Dikarya</taxon>
        <taxon>Basidiomycota</taxon>
        <taxon>Agaricomycotina</taxon>
        <taxon>Agaricomycetes</taxon>
        <taxon>Agaricomycetidae</taxon>
        <taxon>Agaricales</taxon>
        <taxon>Pluteineae</taxon>
        <taxon>Amanitaceae</taxon>
        <taxon>Amanita</taxon>
    </lineage>
</organism>
<dbReference type="STRING" id="946122.A0A0C2X974"/>
<dbReference type="PANTHER" id="PTHR46590">
    <property type="entry name" value="PHOSPHATIDYLINOSITOL TRANSFER PROTEIN CSR1-RELATED"/>
    <property type="match status" value="1"/>
</dbReference>
<dbReference type="AlphaFoldDB" id="A0A0C2X974"/>
<dbReference type="CDD" id="cd00170">
    <property type="entry name" value="SEC14"/>
    <property type="match status" value="1"/>
</dbReference>
<evidence type="ECO:0000256" key="1">
    <source>
        <dbReference type="SAM" id="Phobius"/>
    </source>
</evidence>
<feature type="transmembrane region" description="Helical" evidence="1">
    <location>
        <begin position="344"/>
        <end position="366"/>
    </location>
</feature>
<gene>
    <name evidence="3" type="ORF">M378DRAFT_186239</name>
</gene>
<dbReference type="PROSITE" id="PS50191">
    <property type="entry name" value="CRAL_TRIO"/>
    <property type="match status" value="1"/>
</dbReference>
<dbReference type="OrthoDB" id="75724at2759"/>
<name>A0A0C2X974_AMAMK</name>